<comment type="caution">
    <text evidence="1">The sequence shown here is derived from an EMBL/GenBank/DDBJ whole genome shotgun (WGS) entry which is preliminary data.</text>
</comment>
<reference evidence="2" key="1">
    <citation type="submission" date="2013-09" db="EMBL/GenBank/DDBJ databases">
        <title>Corchorus olitorius genome sequencing.</title>
        <authorList>
            <person name="Alam M."/>
            <person name="Haque M.S."/>
            <person name="Islam M.S."/>
            <person name="Emdad E.M."/>
            <person name="Islam M.M."/>
            <person name="Ahmed B."/>
            <person name="Halim A."/>
            <person name="Hossen Q.M.M."/>
            <person name="Hossain M.Z."/>
            <person name="Ahmed R."/>
            <person name="Khan M.M."/>
            <person name="Islam R."/>
            <person name="Rashid M.M."/>
            <person name="Khan S.A."/>
            <person name="Rahman M.S."/>
            <person name="Alam M."/>
            <person name="Yahiya A.S."/>
            <person name="Khan M.S."/>
            <person name="Azam M.S."/>
            <person name="Haque T."/>
            <person name="Lashkar M.Z.H."/>
            <person name="Akhand A.I."/>
            <person name="Morshed G."/>
            <person name="Roy S."/>
            <person name="Uddin K.S."/>
            <person name="Rabeya T."/>
            <person name="Hossain A.S."/>
            <person name="Chowdhury A."/>
            <person name="Snigdha A.R."/>
            <person name="Mortoza M.S."/>
            <person name="Matin S.A."/>
            <person name="Hoque S.M.E."/>
            <person name="Islam M.K."/>
            <person name="Roy D.K."/>
            <person name="Haider R."/>
            <person name="Moosa M.M."/>
            <person name="Elias S.M."/>
            <person name="Hasan A.M."/>
            <person name="Jahan S."/>
            <person name="Shafiuddin M."/>
            <person name="Mahmood N."/>
            <person name="Shommy N.S."/>
        </authorList>
    </citation>
    <scope>NUCLEOTIDE SEQUENCE [LARGE SCALE GENOMIC DNA]</scope>
    <source>
        <strain evidence="2">cv. O-4</strain>
    </source>
</reference>
<dbReference type="AlphaFoldDB" id="A0A1R3H9S1"/>
<proteinExistence type="predicted"/>
<dbReference type="EMBL" id="AWUE01020677">
    <property type="protein sequence ID" value="OMO67104.1"/>
    <property type="molecule type" value="Genomic_DNA"/>
</dbReference>
<sequence length="122" mass="13877">MVAAWMLVEVKDIVDILNIVVGKWRRNKFSIKVSVGDKFSDDRNSDYGVFDDPLEDEENSNDICSCPGERLGLEFGQLCLMYDDVDMFGVLVEDGVYCKKRIIIDGDALFTVKWVNNKESVL</sequence>
<accession>A0A1R3H9S1</accession>
<name>A0A1R3H9S1_9ROSI</name>
<protein>
    <submittedName>
        <fullName evidence="1">Uncharacterized protein</fullName>
    </submittedName>
</protein>
<gene>
    <name evidence="1" type="ORF">COLO4_30225</name>
</gene>
<organism evidence="1 2">
    <name type="scientific">Corchorus olitorius</name>
    <dbReference type="NCBI Taxonomy" id="93759"/>
    <lineage>
        <taxon>Eukaryota</taxon>
        <taxon>Viridiplantae</taxon>
        <taxon>Streptophyta</taxon>
        <taxon>Embryophyta</taxon>
        <taxon>Tracheophyta</taxon>
        <taxon>Spermatophyta</taxon>
        <taxon>Magnoliopsida</taxon>
        <taxon>eudicotyledons</taxon>
        <taxon>Gunneridae</taxon>
        <taxon>Pentapetalae</taxon>
        <taxon>rosids</taxon>
        <taxon>malvids</taxon>
        <taxon>Malvales</taxon>
        <taxon>Malvaceae</taxon>
        <taxon>Grewioideae</taxon>
        <taxon>Apeibeae</taxon>
        <taxon>Corchorus</taxon>
    </lineage>
</organism>
<evidence type="ECO:0000313" key="2">
    <source>
        <dbReference type="Proteomes" id="UP000187203"/>
    </source>
</evidence>
<evidence type="ECO:0000313" key="1">
    <source>
        <dbReference type="EMBL" id="OMO67104.1"/>
    </source>
</evidence>
<keyword evidence="2" id="KW-1185">Reference proteome</keyword>
<dbReference type="Proteomes" id="UP000187203">
    <property type="component" value="Unassembled WGS sequence"/>
</dbReference>